<gene>
    <name evidence="1" type="ORF">VP1G_11130</name>
</gene>
<dbReference type="Proteomes" id="UP000078576">
    <property type="component" value="Unassembled WGS sequence"/>
</dbReference>
<proteinExistence type="predicted"/>
<protein>
    <submittedName>
        <fullName evidence="1">Uncharacterized protein</fullName>
    </submittedName>
</protein>
<evidence type="ECO:0000313" key="2">
    <source>
        <dbReference type="Proteomes" id="UP000078576"/>
    </source>
</evidence>
<reference evidence="2" key="1">
    <citation type="submission" date="2014-12" db="EMBL/GenBank/DDBJ databases">
        <title>Genome Sequence of Valsa Canker Pathogens Uncovers a Specific Adaption of Colonization on Woody Bark.</title>
        <authorList>
            <person name="Yin Z."/>
            <person name="Liu H."/>
            <person name="Gao X."/>
            <person name="Li Z."/>
            <person name="Song N."/>
            <person name="Ke X."/>
            <person name="Dai Q."/>
            <person name="Wu Y."/>
            <person name="Sun Y."/>
            <person name="Xu J.-R."/>
            <person name="Kang Z.K."/>
            <person name="Wang L."/>
            <person name="Huang L."/>
        </authorList>
    </citation>
    <scope>NUCLEOTIDE SEQUENCE [LARGE SCALE GENOMIC DNA]</scope>
    <source>
        <strain evidence="2">SXYL134</strain>
    </source>
</reference>
<dbReference type="AlphaFoldDB" id="A0A194V9I9"/>
<dbReference type="EMBL" id="KN714753">
    <property type="protein sequence ID" value="KUI60538.1"/>
    <property type="molecule type" value="Genomic_DNA"/>
</dbReference>
<accession>A0A194V9I9</accession>
<name>A0A194V9I9_CYTMA</name>
<evidence type="ECO:0000313" key="1">
    <source>
        <dbReference type="EMBL" id="KUI60538.1"/>
    </source>
</evidence>
<dbReference type="OrthoDB" id="10518743at2759"/>
<sequence>MNHEPERSVGFATGVSQSAHNAEKGEGILGCKRNIAIFIFNLVATLQQHFSEWSSQDQEISIESLDSALQAVVNTDASGFSVIPIPDIDQLAPYSDR</sequence>
<keyword evidence="2" id="KW-1185">Reference proteome</keyword>
<organism evidence="1 2">
    <name type="scientific">Cytospora mali</name>
    <name type="common">Apple Valsa canker fungus</name>
    <name type="synonym">Valsa mali</name>
    <dbReference type="NCBI Taxonomy" id="578113"/>
    <lineage>
        <taxon>Eukaryota</taxon>
        <taxon>Fungi</taxon>
        <taxon>Dikarya</taxon>
        <taxon>Ascomycota</taxon>
        <taxon>Pezizomycotina</taxon>
        <taxon>Sordariomycetes</taxon>
        <taxon>Sordariomycetidae</taxon>
        <taxon>Diaporthales</taxon>
        <taxon>Cytosporaceae</taxon>
        <taxon>Cytospora</taxon>
    </lineage>
</organism>